<dbReference type="SUPFAM" id="SSF48371">
    <property type="entry name" value="ARM repeat"/>
    <property type="match status" value="1"/>
</dbReference>
<dbReference type="PANTHER" id="PTHR10997">
    <property type="entry name" value="IMPORTIN-7, 8, 11"/>
    <property type="match status" value="1"/>
</dbReference>
<comment type="subcellular location">
    <subcellularLocation>
        <location evidence="1">Nucleus</location>
    </subcellularLocation>
</comment>
<evidence type="ECO:0000313" key="7">
    <source>
        <dbReference type="Proteomes" id="UP000789595"/>
    </source>
</evidence>
<keyword evidence="7" id="KW-1185">Reference proteome</keyword>
<keyword evidence="2" id="KW-0813">Transport</keyword>
<dbReference type="GO" id="GO:0005829">
    <property type="term" value="C:cytosol"/>
    <property type="evidence" value="ECO:0007669"/>
    <property type="project" value="TreeGrafter"/>
</dbReference>
<evidence type="ECO:0000313" key="6">
    <source>
        <dbReference type="EMBL" id="CAH0369478.1"/>
    </source>
</evidence>
<dbReference type="InterPro" id="IPR001494">
    <property type="entry name" value="Importin-beta_N"/>
</dbReference>
<dbReference type="Gene3D" id="1.25.10.10">
    <property type="entry name" value="Leucine-rich Repeat Variant"/>
    <property type="match status" value="1"/>
</dbReference>
<evidence type="ECO:0000256" key="4">
    <source>
        <dbReference type="SAM" id="MobiDB-lite"/>
    </source>
</evidence>
<protein>
    <recommendedName>
        <fullName evidence="5">Importin N-terminal domain-containing protein</fullName>
    </recommendedName>
</protein>
<dbReference type="GO" id="GO:0005635">
    <property type="term" value="C:nuclear envelope"/>
    <property type="evidence" value="ECO:0007669"/>
    <property type="project" value="TreeGrafter"/>
</dbReference>
<dbReference type="Pfam" id="PF03810">
    <property type="entry name" value="IBN_N"/>
    <property type="match status" value="1"/>
</dbReference>
<dbReference type="PROSITE" id="PS50166">
    <property type="entry name" value="IMPORTIN_B_NT"/>
    <property type="match status" value="1"/>
</dbReference>
<accession>A0A8J2SD78</accession>
<dbReference type="GO" id="GO:0006606">
    <property type="term" value="P:protein import into nucleus"/>
    <property type="evidence" value="ECO:0007669"/>
    <property type="project" value="TreeGrafter"/>
</dbReference>
<dbReference type="PANTHER" id="PTHR10997:SF7">
    <property type="entry name" value="IMPORTIN-11"/>
    <property type="match status" value="1"/>
</dbReference>
<evidence type="ECO:0000256" key="1">
    <source>
        <dbReference type="ARBA" id="ARBA00004123"/>
    </source>
</evidence>
<comment type="caution">
    <text evidence="6">The sequence shown here is derived from an EMBL/GenBank/DDBJ whole genome shotgun (WGS) entry which is preliminary data.</text>
</comment>
<evidence type="ECO:0000259" key="5">
    <source>
        <dbReference type="PROSITE" id="PS50166"/>
    </source>
</evidence>
<feature type="region of interest" description="Disordered" evidence="4">
    <location>
        <begin position="1"/>
        <end position="21"/>
    </location>
</feature>
<dbReference type="AlphaFoldDB" id="A0A8J2SD78"/>
<dbReference type="GO" id="GO:0031267">
    <property type="term" value="F:small GTPase binding"/>
    <property type="evidence" value="ECO:0007669"/>
    <property type="project" value="InterPro"/>
</dbReference>
<gene>
    <name evidence="6" type="ORF">PECAL_2P26010</name>
</gene>
<dbReference type="SMART" id="SM00913">
    <property type="entry name" value="IBN_N"/>
    <property type="match status" value="1"/>
</dbReference>
<dbReference type="InterPro" id="IPR016024">
    <property type="entry name" value="ARM-type_fold"/>
</dbReference>
<feature type="domain" description="Importin N-terminal" evidence="5">
    <location>
        <begin position="45"/>
        <end position="122"/>
    </location>
</feature>
<keyword evidence="3" id="KW-0539">Nucleus</keyword>
<evidence type="ECO:0000256" key="2">
    <source>
        <dbReference type="ARBA" id="ARBA00022448"/>
    </source>
</evidence>
<sequence length="1045" mass="110669">MSAMMQASANPAPRSPKPNRRITATQVHGALVMVAEGRGSIRSKSEQKVTEWEVGPSPGYVQALVEVAQARAEGEAATGARLLAAICLKNVIGRRWRPRRGNAVDEREKDLVRRWLLDDAGEETDERVFAQLELCARRCAKNDWPATWRDAPSVYLTSYSRGSGRALRLFGAVVKELARKGLPRDRRVLREDAALLLPDVAAALRQASSSSDIDAIRILAKAATRLLNHADAAATTVYDCFLALDRRAITEFTDAAPRQRRKLQTVVVPLSAWRRNSEFARAYGAPFLQRAVAALDEPGLTPAGAVARLELCGDALGRAADGDSDLIAFARSHGPKLAQYCLNEALPLQPSELNEHLNDPEDYALHADDGWEVEAAYDDDIYEEEAYDADSTDAPDGCRAVRAAAERCLLSLLAVDRTGDSALSRMLVERAFGDDRRAAVEQAVGALATLSSDTVQQCRAFFAEADASLRAVGTSAASLTDALPGVDQAVGSLFASYFPSLLIKLRSVSTSDICVNAYRRRLYWLSRCWALAIEANGAALQALADVCVEDINDGDAAVATAALDVVRRFAARFPPSSSLLDAALQRASTFLESSDDLAEAALRAAAEACVAASKTPEHASIAADRVRAVASLGERIVNDGNAPSLIDACADCCRAALIAARNAPSSSQASVTACAFVALLLDDSRDVELCAAPAAARLWLDALRTLPLDDHDACVQACRQPAQALEKLCAPPRDLALAMDVAQVAHCLAILGSERCGVEAITCAARACSALAGEVSWRASGHVDKALEALLLVAPDVASTALSTRTPTTLRSPISGDVIPGSTSLGDGALQRLADDALDDSTAESVRAQHYAVLTRCCAHSPQEFAQALGEDRALGVYRAWLARKHVRGDSQNFDDGEARKGADVDGTSGDVLAARAATGALACLRLAACGDGQALLADLDGALTLVNEAVRRGPGASLRRSPRVADRATLETPVDADDANIELPLDALCAWRAEHDWARTDLVALARSALEAVAGRVGAPAVQEALEACDAAVLGQLGLAASPR</sequence>
<evidence type="ECO:0000256" key="3">
    <source>
        <dbReference type="ARBA" id="ARBA00023242"/>
    </source>
</evidence>
<dbReference type="OrthoDB" id="361693at2759"/>
<proteinExistence type="predicted"/>
<organism evidence="6 7">
    <name type="scientific">Pelagomonas calceolata</name>
    <dbReference type="NCBI Taxonomy" id="35677"/>
    <lineage>
        <taxon>Eukaryota</taxon>
        <taxon>Sar</taxon>
        <taxon>Stramenopiles</taxon>
        <taxon>Ochrophyta</taxon>
        <taxon>Pelagophyceae</taxon>
        <taxon>Pelagomonadales</taxon>
        <taxon>Pelagomonadaceae</taxon>
        <taxon>Pelagomonas</taxon>
    </lineage>
</organism>
<name>A0A8J2SD78_9STRA</name>
<reference evidence="6" key="1">
    <citation type="submission" date="2021-11" db="EMBL/GenBank/DDBJ databases">
        <authorList>
            <consortium name="Genoscope - CEA"/>
            <person name="William W."/>
        </authorList>
    </citation>
    <scope>NUCLEOTIDE SEQUENCE</scope>
</reference>
<dbReference type="Proteomes" id="UP000789595">
    <property type="component" value="Unassembled WGS sequence"/>
</dbReference>
<dbReference type="EMBL" id="CAKKNE010000002">
    <property type="protein sequence ID" value="CAH0369478.1"/>
    <property type="molecule type" value="Genomic_DNA"/>
</dbReference>
<dbReference type="InterPro" id="IPR011989">
    <property type="entry name" value="ARM-like"/>
</dbReference>